<organism evidence="10 11">
    <name type="scientific">Truepera radiovictrix (strain DSM 17093 / CIP 108686 / LMG 22925 / RQ-24)</name>
    <dbReference type="NCBI Taxonomy" id="649638"/>
    <lineage>
        <taxon>Bacteria</taxon>
        <taxon>Thermotogati</taxon>
        <taxon>Deinococcota</taxon>
        <taxon>Deinococci</taxon>
        <taxon>Trueperales</taxon>
        <taxon>Trueperaceae</taxon>
        <taxon>Truepera</taxon>
    </lineage>
</organism>
<dbReference type="PRINTS" id="PR00102">
    <property type="entry name" value="OTCASE"/>
</dbReference>
<feature type="binding site" evidence="6">
    <location>
        <position position="299"/>
    </location>
    <ligand>
        <name>carbamoyl phosphate</name>
        <dbReference type="ChEBI" id="CHEBI:58228"/>
    </ligand>
</feature>
<dbReference type="OrthoDB" id="9802587at2"/>
<keyword evidence="11" id="KW-1185">Reference proteome</keyword>
<dbReference type="GO" id="GO:0004585">
    <property type="term" value="F:ornithine carbamoyltransferase activity"/>
    <property type="evidence" value="ECO:0007669"/>
    <property type="project" value="UniProtKB-UniRule"/>
</dbReference>
<feature type="domain" description="Aspartate/ornithine carbamoyltransferase Asp/Orn-binding" evidence="8">
    <location>
        <begin position="159"/>
        <end position="308"/>
    </location>
</feature>
<dbReference type="GO" id="GO:0005737">
    <property type="term" value="C:cytoplasm"/>
    <property type="evidence" value="ECO:0007669"/>
    <property type="project" value="UniProtKB-SubCell"/>
</dbReference>
<evidence type="ECO:0000256" key="7">
    <source>
        <dbReference type="NCBIfam" id="TIGR00658"/>
    </source>
</evidence>
<protein>
    <recommendedName>
        <fullName evidence="3 7">Ornithine carbamoyltransferase</fullName>
        <ecNumber evidence="3 7">2.1.3.3</ecNumber>
    </recommendedName>
</protein>
<evidence type="ECO:0000256" key="5">
    <source>
        <dbReference type="ARBA" id="ARBA00048772"/>
    </source>
</evidence>
<accession>D7CX83</accession>
<evidence type="ECO:0000313" key="10">
    <source>
        <dbReference type="EMBL" id="ADI13207.1"/>
    </source>
</evidence>
<dbReference type="InterPro" id="IPR036901">
    <property type="entry name" value="Asp/Orn_carbamoylTrfase_sf"/>
</dbReference>
<evidence type="ECO:0000259" key="8">
    <source>
        <dbReference type="Pfam" id="PF00185"/>
    </source>
</evidence>
<feature type="binding site" evidence="6">
    <location>
        <begin position="235"/>
        <end position="236"/>
    </location>
    <ligand>
        <name>L-ornithine</name>
        <dbReference type="ChEBI" id="CHEBI:46911"/>
    </ligand>
</feature>
<keyword evidence="4 6" id="KW-0808">Transferase</keyword>
<evidence type="ECO:0000256" key="6">
    <source>
        <dbReference type="HAMAP-Rule" id="MF_01109"/>
    </source>
</evidence>
<comment type="catalytic activity">
    <reaction evidence="5 6">
        <text>carbamoyl phosphate + L-ornithine = L-citrulline + phosphate + H(+)</text>
        <dbReference type="Rhea" id="RHEA:19513"/>
        <dbReference type="ChEBI" id="CHEBI:15378"/>
        <dbReference type="ChEBI" id="CHEBI:43474"/>
        <dbReference type="ChEBI" id="CHEBI:46911"/>
        <dbReference type="ChEBI" id="CHEBI:57743"/>
        <dbReference type="ChEBI" id="CHEBI:58228"/>
        <dbReference type="EC" id="2.1.3.3"/>
    </reaction>
</comment>
<evidence type="ECO:0000313" key="11">
    <source>
        <dbReference type="Proteomes" id="UP000000379"/>
    </source>
</evidence>
<evidence type="ECO:0000256" key="3">
    <source>
        <dbReference type="ARBA" id="ARBA00013007"/>
    </source>
</evidence>
<gene>
    <name evidence="10" type="ordered locus">Trad_0064</name>
</gene>
<dbReference type="InterPro" id="IPR006131">
    <property type="entry name" value="Asp_carbamoyltransf_Asp/Orn-bd"/>
</dbReference>
<dbReference type="GO" id="GO:0019240">
    <property type="term" value="P:citrulline biosynthetic process"/>
    <property type="evidence" value="ECO:0007669"/>
    <property type="project" value="TreeGrafter"/>
</dbReference>
<dbReference type="NCBIfam" id="NF001986">
    <property type="entry name" value="PRK00779.1"/>
    <property type="match status" value="1"/>
</dbReference>
<dbReference type="HOGENOM" id="CLU_043846_3_2_0"/>
<dbReference type="PRINTS" id="PR00100">
    <property type="entry name" value="AOTCASE"/>
</dbReference>
<dbReference type="GO" id="GO:0016597">
    <property type="term" value="F:amino acid binding"/>
    <property type="evidence" value="ECO:0007669"/>
    <property type="project" value="InterPro"/>
</dbReference>
<feature type="domain" description="Aspartate/ornithine carbamoyltransferase carbamoyl-P binding" evidence="9">
    <location>
        <begin position="13"/>
        <end position="153"/>
    </location>
</feature>
<dbReference type="EC" id="2.1.3.3" evidence="3 7"/>
<evidence type="ECO:0000256" key="2">
    <source>
        <dbReference type="ARBA" id="ARBA00007805"/>
    </source>
</evidence>
<dbReference type="KEGG" id="tra:Trad_0064"/>
<dbReference type="Pfam" id="PF02729">
    <property type="entry name" value="OTCace_N"/>
    <property type="match status" value="1"/>
</dbReference>
<proteinExistence type="inferred from homology"/>
<dbReference type="InterPro" id="IPR006130">
    <property type="entry name" value="Asp/Orn_carbamoylTrfase"/>
</dbReference>
<dbReference type="AlphaFoldDB" id="D7CX83"/>
<dbReference type="InterPro" id="IPR002292">
    <property type="entry name" value="Orn/put_carbamltrans"/>
</dbReference>
<comment type="caution">
    <text evidence="6">Lacks conserved residue(s) required for the propagation of feature annotation.</text>
</comment>
<dbReference type="eggNOG" id="COG0078">
    <property type="taxonomic scope" value="Bacteria"/>
</dbReference>
<dbReference type="NCBIfam" id="TIGR00658">
    <property type="entry name" value="orni_carb_tr"/>
    <property type="match status" value="1"/>
</dbReference>
<dbReference type="InterPro" id="IPR024904">
    <property type="entry name" value="OTCase_ArgI"/>
</dbReference>
<dbReference type="SUPFAM" id="SSF53671">
    <property type="entry name" value="Aspartate/ornithine carbamoyltransferase"/>
    <property type="match status" value="1"/>
</dbReference>
<dbReference type="Gene3D" id="3.40.50.1370">
    <property type="entry name" value="Aspartate/ornithine carbamoyltransferase"/>
    <property type="match status" value="2"/>
</dbReference>
<comment type="subcellular location">
    <subcellularLocation>
        <location evidence="6">Cytoplasm</location>
    </subcellularLocation>
</comment>
<dbReference type="FunFam" id="3.40.50.1370:FF:000008">
    <property type="entry name" value="Ornithine carbamoyltransferase"/>
    <property type="match status" value="1"/>
</dbReference>
<reference evidence="10 11" key="2">
    <citation type="journal article" date="2011" name="Stand. Genomic Sci.">
        <title>Complete genome sequence of Truepera radiovictrix type strain (RQ-24).</title>
        <authorList>
            <person name="Ivanova N."/>
            <person name="Rohde C."/>
            <person name="Munk C."/>
            <person name="Nolan M."/>
            <person name="Lucas S."/>
            <person name="Del Rio T.G."/>
            <person name="Tice H."/>
            <person name="Deshpande S."/>
            <person name="Cheng J.F."/>
            <person name="Tapia R."/>
            <person name="Han C."/>
            <person name="Goodwin L."/>
            <person name="Pitluck S."/>
            <person name="Liolios K."/>
            <person name="Mavromatis K."/>
            <person name="Mikhailova N."/>
            <person name="Pati A."/>
            <person name="Chen A."/>
            <person name="Palaniappan K."/>
            <person name="Land M."/>
            <person name="Hauser L."/>
            <person name="Chang Y.J."/>
            <person name="Jeffries C.D."/>
            <person name="Brambilla E."/>
            <person name="Rohde M."/>
            <person name="Goker M."/>
            <person name="Tindall B.J."/>
            <person name="Woyke T."/>
            <person name="Bristow J."/>
            <person name="Eisen J.A."/>
            <person name="Markowitz V."/>
            <person name="Hugenholtz P."/>
            <person name="Kyrpides N.C."/>
            <person name="Klenk H.P."/>
            <person name="Lapidus A."/>
        </authorList>
    </citation>
    <scope>NUCLEOTIDE SEQUENCE [LARGE SCALE GENOMIC DNA]</scope>
    <source>
        <strain evidence="11">DSM 17093 / CIP 108686 / LMG 22925 / RQ-24</strain>
    </source>
</reference>
<comment type="similarity">
    <text evidence="2 6">Belongs to the aspartate/ornithine carbamoyltransferase superfamily. OTCase family.</text>
</comment>
<reference evidence="11" key="1">
    <citation type="submission" date="2010-05" db="EMBL/GenBank/DDBJ databases">
        <title>The complete genome of Truepera radiovictris DSM 17093.</title>
        <authorList>
            <consortium name="US DOE Joint Genome Institute (JGI-PGF)"/>
            <person name="Lucas S."/>
            <person name="Copeland A."/>
            <person name="Lapidus A."/>
            <person name="Glavina del Rio T."/>
            <person name="Dalin E."/>
            <person name="Tice H."/>
            <person name="Bruce D."/>
            <person name="Goodwin L."/>
            <person name="Pitluck S."/>
            <person name="Kyrpides N."/>
            <person name="Mavromatis K."/>
            <person name="Ovchinnikova G."/>
            <person name="Munk A.C."/>
            <person name="Detter J.C."/>
            <person name="Han C."/>
            <person name="Tapia R."/>
            <person name="Land M."/>
            <person name="Hauser L."/>
            <person name="Markowitz V."/>
            <person name="Cheng J.-F."/>
            <person name="Hugenholtz P."/>
            <person name="Woyke T."/>
            <person name="Wu D."/>
            <person name="Tindall B."/>
            <person name="Pomrenke H.G."/>
            <person name="Brambilla E."/>
            <person name="Klenk H.-P."/>
            <person name="Eisen J.A."/>
        </authorList>
    </citation>
    <scope>NUCLEOTIDE SEQUENCE [LARGE SCALE GENOMIC DNA]</scope>
    <source>
        <strain evidence="11">DSM 17093 / CIP 108686 / LMG 22925 / RQ-24</strain>
    </source>
</reference>
<comment type="pathway">
    <text evidence="1">Amino-acid biosynthesis; L-arginine biosynthesis; L-arginine from L-ornithine and carbamoyl phosphate: step 1/3.</text>
</comment>
<evidence type="ECO:0000256" key="4">
    <source>
        <dbReference type="ARBA" id="ARBA00022679"/>
    </source>
</evidence>
<sequence>MSSPTIIESLRGRDLLALSDLTRDEFTGLLTSALELKRGWQAGERPALLKHQTLAMIFEKQSLRTRSTFDIAMYQLGGHSVLLSQNYIGWGVRETIKDVAHNLERWTQGIMARTYGHGTLLELAEHAGVPVINGLSDLLHPCQLTADYLTLKETFGDLEGLKIAFVGDGNNVCNSHLNAAALTGTSLTVACPEGFEPDAEVLAAARARGADITLVRDPREAAEGADVLYTDVWISMGQEEEAVRRREAFRGYTVTLEWLDGLSERGIFMHDLPAHYGEEVTEEVVYSPRSRVFDQAENRLHAHKAILFQLMRDG</sequence>
<feature type="binding site" evidence="6">
    <location>
        <begin position="140"/>
        <end position="143"/>
    </location>
    <ligand>
        <name>carbamoyl phosphate</name>
        <dbReference type="ChEBI" id="CHEBI:58228"/>
    </ligand>
</feature>
<name>D7CX83_TRURR</name>
<feature type="binding site" evidence="6">
    <location>
        <position position="171"/>
    </location>
    <ligand>
        <name>L-ornithine</name>
        <dbReference type="ChEBI" id="CHEBI:46911"/>
    </ligand>
</feature>
<dbReference type="PANTHER" id="PTHR45753">
    <property type="entry name" value="ORNITHINE CARBAMOYLTRANSFERASE, MITOCHONDRIAL"/>
    <property type="match status" value="1"/>
</dbReference>
<dbReference type="Proteomes" id="UP000000379">
    <property type="component" value="Chromosome"/>
</dbReference>
<evidence type="ECO:0000256" key="1">
    <source>
        <dbReference type="ARBA" id="ARBA00004975"/>
    </source>
</evidence>
<dbReference type="PANTHER" id="PTHR45753:SF3">
    <property type="entry name" value="ORNITHINE TRANSCARBAMYLASE, MITOCHONDRIAL"/>
    <property type="match status" value="1"/>
</dbReference>
<evidence type="ECO:0000259" key="9">
    <source>
        <dbReference type="Pfam" id="PF02729"/>
    </source>
</evidence>
<dbReference type="RefSeq" id="WP_013176587.1">
    <property type="nucleotide sequence ID" value="NC_014221.1"/>
</dbReference>
<keyword evidence="6" id="KW-0963">Cytoplasm</keyword>
<dbReference type="InterPro" id="IPR006132">
    <property type="entry name" value="Asp/Orn_carbamoyltranf_P-bd"/>
</dbReference>
<dbReference type="HAMAP" id="MF_01109">
    <property type="entry name" value="OTCase"/>
    <property type="match status" value="1"/>
</dbReference>
<feature type="binding site" evidence="6">
    <location>
        <position position="231"/>
    </location>
    <ligand>
        <name>L-ornithine</name>
        <dbReference type="ChEBI" id="CHEBI:46911"/>
    </ligand>
</feature>
<feature type="binding site" evidence="6">
    <location>
        <position position="113"/>
    </location>
    <ligand>
        <name>carbamoyl phosphate</name>
        <dbReference type="ChEBI" id="CHEBI:58228"/>
    </ligand>
</feature>
<dbReference type="EMBL" id="CP002049">
    <property type="protein sequence ID" value="ADI13207.1"/>
    <property type="molecule type" value="Genomic_DNA"/>
</dbReference>
<dbReference type="Pfam" id="PF00185">
    <property type="entry name" value="OTCace"/>
    <property type="match status" value="1"/>
</dbReference>
<dbReference type="STRING" id="649638.Trad_0064"/>
<dbReference type="GO" id="GO:0042450">
    <property type="term" value="P:L-arginine biosynthetic process via ornithine"/>
    <property type="evidence" value="ECO:0007669"/>
    <property type="project" value="UniProtKB-UniRule"/>
</dbReference>